<evidence type="ECO:0000256" key="3">
    <source>
        <dbReference type="ARBA" id="ARBA00023015"/>
    </source>
</evidence>
<keyword evidence="4" id="KW-0804">Transcription</keyword>
<evidence type="ECO:0000256" key="2">
    <source>
        <dbReference type="ARBA" id="ARBA00022969"/>
    </source>
</evidence>
<keyword evidence="5" id="KW-0539">Nucleus</keyword>
<reference evidence="8" key="2">
    <citation type="journal article" date="2023" name="IMA Fungus">
        <title>Comparative genomic study of the Penicillium genus elucidates a diverse pangenome and 15 lateral gene transfer events.</title>
        <authorList>
            <person name="Petersen C."/>
            <person name="Sorensen T."/>
            <person name="Nielsen M.R."/>
            <person name="Sondergaard T.E."/>
            <person name="Sorensen J.L."/>
            <person name="Fitzpatrick D.A."/>
            <person name="Frisvad J.C."/>
            <person name="Nielsen K.L."/>
        </authorList>
    </citation>
    <scope>NUCLEOTIDE SEQUENCE</scope>
    <source>
        <strain evidence="8">IBT 29677</strain>
    </source>
</reference>
<evidence type="ECO:0000313" key="8">
    <source>
        <dbReference type="EMBL" id="KAJ5413801.1"/>
    </source>
</evidence>
<evidence type="ECO:0000256" key="5">
    <source>
        <dbReference type="ARBA" id="ARBA00023242"/>
    </source>
</evidence>
<dbReference type="AlphaFoldDB" id="A0A9W9WAJ8"/>
<dbReference type="GO" id="GO:0005634">
    <property type="term" value="C:nucleus"/>
    <property type="evidence" value="ECO:0007669"/>
    <property type="project" value="UniProtKB-SubCell"/>
</dbReference>
<dbReference type="GO" id="GO:0030435">
    <property type="term" value="P:sporulation resulting in formation of a cellular spore"/>
    <property type="evidence" value="ECO:0007669"/>
    <property type="project" value="UniProtKB-KW"/>
</dbReference>
<keyword evidence="9" id="KW-1185">Reference proteome</keyword>
<protein>
    <submittedName>
        <fullName evidence="8">Velvet factor</fullName>
    </submittedName>
</protein>
<feature type="compositionally biased region" description="Basic and acidic residues" evidence="6">
    <location>
        <begin position="38"/>
        <end position="47"/>
    </location>
</feature>
<feature type="compositionally biased region" description="Basic residues" evidence="6">
    <location>
        <begin position="54"/>
        <end position="68"/>
    </location>
</feature>
<dbReference type="InterPro" id="IPR021740">
    <property type="entry name" value="Velvet"/>
</dbReference>
<dbReference type="InterPro" id="IPR037525">
    <property type="entry name" value="Velvet_dom"/>
</dbReference>
<comment type="caution">
    <text evidence="8">The sequence shown here is derived from an EMBL/GenBank/DDBJ whole genome shotgun (WGS) entry which is preliminary data.</text>
</comment>
<sequence>MHSQLFVEKTPVEDSKPAITSQESKTAPRKPGYSIPHGFDKLLHLESESSPPPQHRRTSTQSRYHLHVRQQPIAARACGARDRDRRPIDPPPIVPILLTDFDPGSQNKRDITFSKINSLQ</sequence>
<dbReference type="GeneID" id="81364055"/>
<evidence type="ECO:0000259" key="7">
    <source>
        <dbReference type="PROSITE" id="PS51821"/>
    </source>
</evidence>
<evidence type="ECO:0000256" key="1">
    <source>
        <dbReference type="ARBA" id="ARBA00004123"/>
    </source>
</evidence>
<dbReference type="PANTHER" id="PTHR33572:SF17">
    <property type="entry name" value="SEXUAL DEVELOPMENT REGULATOR VELC"/>
    <property type="match status" value="1"/>
</dbReference>
<feature type="domain" description="Velvet" evidence="7">
    <location>
        <begin position="59"/>
        <end position="120"/>
    </location>
</feature>
<evidence type="ECO:0000256" key="4">
    <source>
        <dbReference type="ARBA" id="ARBA00023163"/>
    </source>
</evidence>
<dbReference type="EMBL" id="JAPZBU010000003">
    <property type="protein sequence ID" value="KAJ5413801.1"/>
    <property type="molecule type" value="Genomic_DNA"/>
</dbReference>
<proteinExistence type="predicted"/>
<organism evidence="8 9">
    <name type="scientific">Penicillium cosmopolitanum</name>
    <dbReference type="NCBI Taxonomy" id="1131564"/>
    <lineage>
        <taxon>Eukaryota</taxon>
        <taxon>Fungi</taxon>
        <taxon>Dikarya</taxon>
        <taxon>Ascomycota</taxon>
        <taxon>Pezizomycotina</taxon>
        <taxon>Eurotiomycetes</taxon>
        <taxon>Eurotiomycetidae</taxon>
        <taxon>Eurotiales</taxon>
        <taxon>Aspergillaceae</taxon>
        <taxon>Penicillium</taxon>
    </lineage>
</organism>
<keyword evidence="3" id="KW-0805">Transcription regulation</keyword>
<feature type="compositionally biased region" description="Basic and acidic residues" evidence="6">
    <location>
        <begin position="79"/>
        <end position="88"/>
    </location>
</feature>
<comment type="subcellular location">
    <subcellularLocation>
        <location evidence="1">Nucleus</location>
    </subcellularLocation>
</comment>
<dbReference type="PROSITE" id="PS51821">
    <property type="entry name" value="VELVET"/>
    <property type="match status" value="1"/>
</dbReference>
<dbReference type="InterPro" id="IPR038491">
    <property type="entry name" value="Velvet_dom_sf"/>
</dbReference>
<evidence type="ECO:0000313" key="9">
    <source>
        <dbReference type="Proteomes" id="UP001147747"/>
    </source>
</evidence>
<reference evidence="8" key="1">
    <citation type="submission" date="2022-12" db="EMBL/GenBank/DDBJ databases">
        <authorList>
            <person name="Petersen C."/>
        </authorList>
    </citation>
    <scope>NUCLEOTIDE SEQUENCE</scope>
    <source>
        <strain evidence="8">IBT 29677</strain>
    </source>
</reference>
<dbReference type="PANTHER" id="PTHR33572">
    <property type="entry name" value="SPORE DEVELOPMENT REGULATOR VOSA"/>
    <property type="match status" value="1"/>
</dbReference>
<evidence type="ECO:0000256" key="6">
    <source>
        <dbReference type="SAM" id="MobiDB-lite"/>
    </source>
</evidence>
<name>A0A9W9WAJ8_9EURO</name>
<dbReference type="Gene3D" id="2.60.40.3960">
    <property type="entry name" value="Velvet domain"/>
    <property type="match status" value="1"/>
</dbReference>
<dbReference type="RefSeq" id="XP_056493657.1">
    <property type="nucleotide sequence ID" value="XM_056625075.1"/>
</dbReference>
<gene>
    <name evidence="8" type="ORF">N7509_000428</name>
</gene>
<dbReference type="OrthoDB" id="3056235at2759"/>
<dbReference type="Pfam" id="PF11754">
    <property type="entry name" value="Velvet"/>
    <property type="match status" value="1"/>
</dbReference>
<keyword evidence="2" id="KW-0749">Sporulation</keyword>
<dbReference type="Proteomes" id="UP001147747">
    <property type="component" value="Unassembled WGS sequence"/>
</dbReference>
<accession>A0A9W9WAJ8</accession>
<feature type="region of interest" description="Disordered" evidence="6">
    <location>
        <begin position="1"/>
        <end position="120"/>
    </location>
</feature>